<name>A0A9X1C5T3_9PSED</name>
<sequence length="234" mass="26206">MKYVITTFKKELSVDVLEPHRYIHPVRAGSMVQTYVDIAEQAFGDFLNEAATGGLGRYEGPRVSGIKTIVFAAMAIEAAAFEFAATALGDLEASKPSLDRVSLVPKWKKLTRQICGQSLDNKGLAIQHLAKLVQARNKLVHYKSVPENVTGTVRETMRTEWVQFEEDQVPNAYMTLVLLSLELEASPCGIFGGFLWRDRSICPPGFRNDYLLNARVKKVIDRCQEIHKKHLKGV</sequence>
<accession>A0A9X1C5T3</accession>
<reference evidence="1 2" key="2">
    <citation type="journal article" date="2023" name="Plant Pathol.">
        <title>Dismantling and reorganizing Pseudomonas marginalis sensu#lato.</title>
        <authorList>
            <person name="Sawada H."/>
            <person name="Fujikawa T."/>
            <person name="Satou M."/>
        </authorList>
    </citation>
    <scope>NUCLEOTIDE SEQUENCE [LARGE SCALE GENOMIC DNA]</scope>
    <source>
        <strain evidence="1 2">MAFF 301381</strain>
    </source>
</reference>
<comment type="caution">
    <text evidence="1">The sequence shown here is derived from an EMBL/GenBank/DDBJ whole genome shotgun (WGS) entry which is preliminary data.</text>
</comment>
<evidence type="ECO:0000313" key="1">
    <source>
        <dbReference type="EMBL" id="MBN2977569.1"/>
    </source>
</evidence>
<keyword evidence="2" id="KW-1185">Reference proteome</keyword>
<reference evidence="1 2" key="1">
    <citation type="journal article" date="2021" name="Int. J. Syst. Evol. Microbiol.">
        <title>Pseudomonas lactucae sp. nov., a pathogen causing bacterial rot of lettuce in Japan.</title>
        <authorList>
            <person name="Sawada H."/>
            <person name="Fujikawa T."/>
            <person name="Satou M."/>
        </authorList>
    </citation>
    <scope>NUCLEOTIDE SEQUENCE [LARGE SCALE GENOMIC DNA]</scope>
    <source>
        <strain evidence="1 2">MAFF 301381</strain>
    </source>
</reference>
<dbReference type="AlphaFoldDB" id="A0A9X1C5T3"/>
<dbReference type="EMBL" id="JAFHKJ010000072">
    <property type="protein sequence ID" value="MBN2977569.1"/>
    <property type="molecule type" value="Genomic_DNA"/>
</dbReference>
<organism evidence="1 2">
    <name type="scientific">Pseudomonas lactucae</name>
    <dbReference type="NCBI Taxonomy" id="2813360"/>
    <lineage>
        <taxon>Bacteria</taxon>
        <taxon>Pseudomonadati</taxon>
        <taxon>Pseudomonadota</taxon>
        <taxon>Gammaproteobacteria</taxon>
        <taxon>Pseudomonadales</taxon>
        <taxon>Pseudomonadaceae</taxon>
        <taxon>Pseudomonas</taxon>
    </lineage>
</organism>
<proteinExistence type="predicted"/>
<evidence type="ECO:0000313" key="2">
    <source>
        <dbReference type="Proteomes" id="UP001154860"/>
    </source>
</evidence>
<gene>
    <name evidence="1" type="ORF">JWR99_17095</name>
</gene>
<dbReference type="Proteomes" id="UP001154860">
    <property type="component" value="Unassembled WGS sequence"/>
</dbReference>
<protein>
    <submittedName>
        <fullName evidence="1">Uncharacterized protein</fullName>
    </submittedName>
</protein>